<name>A0A9P6DQL5_9AGAM</name>
<keyword evidence="2" id="KW-1185">Reference proteome</keyword>
<proteinExistence type="predicted"/>
<evidence type="ECO:0000313" key="1">
    <source>
        <dbReference type="EMBL" id="KAF9511221.1"/>
    </source>
</evidence>
<dbReference type="AlphaFoldDB" id="A0A9P6DQL5"/>
<dbReference type="Proteomes" id="UP000886523">
    <property type="component" value="Unassembled WGS sequence"/>
</dbReference>
<comment type="caution">
    <text evidence="1">The sequence shown here is derived from an EMBL/GenBank/DDBJ whole genome shotgun (WGS) entry which is preliminary data.</text>
</comment>
<protein>
    <submittedName>
        <fullName evidence="1">Uncharacterized protein</fullName>
    </submittedName>
</protein>
<organism evidence="1 2">
    <name type="scientific">Hydnum rufescens UP504</name>
    <dbReference type="NCBI Taxonomy" id="1448309"/>
    <lineage>
        <taxon>Eukaryota</taxon>
        <taxon>Fungi</taxon>
        <taxon>Dikarya</taxon>
        <taxon>Basidiomycota</taxon>
        <taxon>Agaricomycotina</taxon>
        <taxon>Agaricomycetes</taxon>
        <taxon>Cantharellales</taxon>
        <taxon>Hydnaceae</taxon>
        <taxon>Hydnum</taxon>
    </lineage>
</organism>
<evidence type="ECO:0000313" key="2">
    <source>
        <dbReference type="Proteomes" id="UP000886523"/>
    </source>
</evidence>
<dbReference type="EMBL" id="MU129004">
    <property type="protein sequence ID" value="KAF9511221.1"/>
    <property type="molecule type" value="Genomic_DNA"/>
</dbReference>
<accession>A0A9P6DQL5</accession>
<dbReference type="OrthoDB" id="2437251at2759"/>
<feature type="non-terminal residue" evidence="1">
    <location>
        <position position="1"/>
    </location>
</feature>
<gene>
    <name evidence="1" type="ORF">BS47DRAFT_1299310</name>
</gene>
<reference evidence="1" key="1">
    <citation type="journal article" date="2020" name="Nat. Commun.">
        <title>Large-scale genome sequencing of mycorrhizal fungi provides insights into the early evolution of symbiotic traits.</title>
        <authorList>
            <person name="Miyauchi S."/>
            <person name="Kiss E."/>
            <person name="Kuo A."/>
            <person name="Drula E."/>
            <person name="Kohler A."/>
            <person name="Sanchez-Garcia M."/>
            <person name="Morin E."/>
            <person name="Andreopoulos B."/>
            <person name="Barry K.W."/>
            <person name="Bonito G."/>
            <person name="Buee M."/>
            <person name="Carver A."/>
            <person name="Chen C."/>
            <person name="Cichocki N."/>
            <person name="Clum A."/>
            <person name="Culley D."/>
            <person name="Crous P.W."/>
            <person name="Fauchery L."/>
            <person name="Girlanda M."/>
            <person name="Hayes R.D."/>
            <person name="Keri Z."/>
            <person name="LaButti K."/>
            <person name="Lipzen A."/>
            <person name="Lombard V."/>
            <person name="Magnuson J."/>
            <person name="Maillard F."/>
            <person name="Murat C."/>
            <person name="Nolan M."/>
            <person name="Ohm R.A."/>
            <person name="Pangilinan J."/>
            <person name="Pereira M.F."/>
            <person name="Perotto S."/>
            <person name="Peter M."/>
            <person name="Pfister S."/>
            <person name="Riley R."/>
            <person name="Sitrit Y."/>
            <person name="Stielow J.B."/>
            <person name="Szollosi G."/>
            <person name="Zifcakova L."/>
            <person name="Stursova M."/>
            <person name="Spatafora J.W."/>
            <person name="Tedersoo L."/>
            <person name="Vaario L.M."/>
            <person name="Yamada A."/>
            <person name="Yan M."/>
            <person name="Wang P."/>
            <person name="Xu J."/>
            <person name="Bruns T."/>
            <person name="Baldrian P."/>
            <person name="Vilgalys R."/>
            <person name="Dunand C."/>
            <person name="Henrissat B."/>
            <person name="Grigoriev I.V."/>
            <person name="Hibbett D."/>
            <person name="Nagy L.G."/>
            <person name="Martin F.M."/>
        </authorList>
    </citation>
    <scope>NUCLEOTIDE SEQUENCE</scope>
    <source>
        <strain evidence="1">UP504</strain>
    </source>
</reference>
<sequence>DRWHMDHFKCNGTPKLTLCNLNQIVCVTFSHDLHHIPYCVISLPNNIKELIRCWMNSMPKEIWKEITQLEHEAEFTQAQVYAEWVRINESVWQHDKDQVKSARILLREANGVEVEEINIHLGQPQNQP</sequence>